<dbReference type="Proteomes" id="UP000594774">
    <property type="component" value="Chromosome"/>
</dbReference>
<feature type="compositionally biased region" description="Basic residues" evidence="7">
    <location>
        <begin position="520"/>
        <end position="540"/>
    </location>
</feature>
<organism evidence="11 13">
    <name type="scientific">Corynebacterium amycolatum</name>
    <dbReference type="NCBI Taxonomy" id="43765"/>
    <lineage>
        <taxon>Bacteria</taxon>
        <taxon>Bacillati</taxon>
        <taxon>Actinomycetota</taxon>
        <taxon>Actinomycetes</taxon>
        <taxon>Mycobacteriales</taxon>
        <taxon>Corynebacteriaceae</taxon>
        <taxon>Corynebacterium</taxon>
    </lineage>
</organism>
<evidence type="ECO:0000313" key="14">
    <source>
        <dbReference type="Proteomes" id="UP000595198"/>
    </source>
</evidence>
<feature type="transmembrane region" description="Helical" evidence="8">
    <location>
        <begin position="328"/>
        <end position="350"/>
    </location>
</feature>
<feature type="domain" description="Threonine/serine exporter-like N-terminal" evidence="9">
    <location>
        <begin position="98"/>
        <end position="343"/>
    </location>
</feature>
<gene>
    <name evidence="11" type="ORF">I6G95_00955</name>
    <name evidence="12" type="ORF">I6H48_01545</name>
</gene>
<evidence type="ECO:0000259" key="10">
    <source>
        <dbReference type="Pfam" id="PF12821"/>
    </source>
</evidence>
<keyword evidence="4 8" id="KW-1133">Transmembrane helix</keyword>
<feature type="transmembrane region" description="Helical" evidence="8">
    <location>
        <begin position="207"/>
        <end position="225"/>
    </location>
</feature>
<evidence type="ECO:0000256" key="1">
    <source>
        <dbReference type="ARBA" id="ARBA00004651"/>
    </source>
</evidence>
<dbReference type="InterPro" id="IPR024528">
    <property type="entry name" value="ThrE_2"/>
</dbReference>
<keyword evidence="2" id="KW-1003">Cell membrane</keyword>
<dbReference type="GO" id="GO:0005886">
    <property type="term" value="C:plasma membrane"/>
    <property type="evidence" value="ECO:0007669"/>
    <property type="project" value="UniProtKB-SubCell"/>
</dbReference>
<feature type="region of interest" description="Disordered" evidence="7">
    <location>
        <begin position="1"/>
        <end position="22"/>
    </location>
</feature>
<dbReference type="EMBL" id="CP065628">
    <property type="protein sequence ID" value="QPR31086.1"/>
    <property type="molecule type" value="Genomic_DNA"/>
</dbReference>
<evidence type="ECO:0000313" key="11">
    <source>
        <dbReference type="EMBL" id="QPR31086.1"/>
    </source>
</evidence>
<evidence type="ECO:0000256" key="4">
    <source>
        <dbReference type="ARBA" id="ARBA00022989"/>
    </source>
</evidence>
<comment type="similarity">
    <text evidence="6">Belongs to the ThrE exporter (TC 2.A.79) family.</text>
</comment>
<comment type="subcellular location">
    <subcellularLocation>
        <location evidence="1">Cell membrane</location>
        <topology evidence="1">Multi-pass membrane protein</topology>
    </subcellularLocation>
</comment>
<evidence type="ECO:0000256" key="5">
    <source>
        <dbReference type="ARBA" id="ARBA00023136"/>
    </source>
</evidence>
<evidence type="ECO:0000256" key="3">
    <source>
        <dbReference type="ARBA" id="ARBA00022692"/>
    </source>
</evidence>
<evidence type="ECO:0000313" key="13">
    <source>
        <dbReference type="Proteomes" id="UP000594774"/>
    </source>
</evidence>
<feature type="domain" description="Threonine/Serine exporter ThrE" evidence="10">
    <location>
        <begin position="370"/>
        <end position="495"/>
    </location>
</feature>
<dbReference type="EMBL" id="CP066023">
    <property type="protein sequence ID" value="QQB82963.1"/>
    <property type="molecule type" value="Genomic_DNA"/>
</dbReference>
<dbReference type="AlphaFoldDB" id="A0AB37GC90"/>
<dbReference type="Proteomes" id="UP000595198">
    <property type="component" value="Chromosome"/>
</dbReference>
<feature type="transmembrane region" description="Helical" evidence="8">
    <location>
        <begin position="262"/>
        <end position="283"/>
    </location>
</feature>
<keyword evidence="14" id="KW-1185">Reference proteome</keyword>
<dbReference type="InterPro" id="IPR010619">
    <property type="entry name" value="ThrE-like_N"/>
</dbReference>
<evidence type="ECO:0000256" key="8">
    <source>
        <dbReference type="SAM" id="Phobius"/>
    </source>
</evidence>
<dbReference type="GO" id="GO:0015744">
    <property type="term" value="P:succinate transport"/>
    <property type="evidence" value="ECO:0007669"/>
    <property type="project" value="TreeGrafter"/>
</dbReference>
<dbReference type="GO" id="GO:0022857">
    <property type="term" value="F:transmembrane transporter activity"/>
    <property type="evidence" value="ECO:0007669"/>
    <property type="project" value="InterPro"/>
</dbReference>
<sequence length="550" mass="58160">MPFDGGNKSNAEENSAAKDDAYDAEATIAYDADPTVAYDDTPQTQFPAIEDQSTFKQRVIDFVSGPTATVDLVHSTTTPLPLAPIDYSDPSQVTAVLDLAARIGGLLLACGSGNRDTELQIKAVTSAYGLTQIQVDITLTSVTVYHLIGARRTPITAMRVVTSPVPDFERLRHTDRVIRRIRAGHLSLEEAIEAIDKVEREPAKYRLRVIYAGWALLASSVTVLLGSSFEVALIAAAVTLAIVIVIGELAARELPTFFQNAVGGLIATLSAAVLNAAQAYLPFEMQPSRLIASGIIVMLAGLTLVQALQDGITGAPVTGSARFFDTMLLTGGIVAGIAMGIEFSGMLGIPLPDVIAGSDLNLAQATVRVIAGTTASIAFALASNAGFTALAVSGTVALLGSMTYYYVLTPLGIHPVTSAGAAATLIGLIGGLLARRWSIPPLITAVAGVTPLLPGMTIYRGMHALLHDHPTKGFTALASALGIATALAAGIVLGEWMARRLRRPRALREDSGLTRPIRAGMRRIRPVNPRNKPRRPRNYRFKGGMNPRLD</sequence>
<dbReference type="PANTHER" id="PTHR34390:SF2">
    <property type="entry name" value="SUCCINATE TRANSPORTER SUBUNIT YJJP-RELATED"/>
    <property type="match status" value="1"/>
</dbReference>
<feature type="transmembrane region" description="Helical" evidence="8">
    <location>
        <begin position="413"/>
        <end position="434"/>
    </location>
</feature>
<feature type="region of interest" description="Disordered" evidence="7">
    <location>
        <begin position="518"/>
        <end position="550"/>
    </location>
</feature>
<feature type="transmembrane region" description="Helical" evidence="8">
    <location>
        <begin position="441"/>
        <end position="462"/>
    </location>
</feature>
<feature type="transmembrane region" description="Helical" evidence="8">
    <location>
        <begin position="362"/>
        <end position="382"/>
    </location>
</feature>
<proteinExistence type="inferred from homology"/>
<dbReference type="Pfam" id="PF12821">
    <property type="entry name" value="ThrE_2"/>
    <property type="match status" value="1"/>
</dbReference>
<dbReference type="RefSeq" id="WP_197914916.1">
    <property type="nucleotide sequence ID" value="NZ_CP065628.1"/>
</dbReference>
<dbReference type="NCBIfam" id="NF047720">
    <property type="entry name" value="ThrSerExpThrE"/>
    <property type="match status" value="1"/>
</dbReference>
<feature type="transmembrane region" description="Helical" evidence="8">
    <location>
        <begin position="289"/>
        <end position="308"/>
    </location>
</feature>
<feature type="transmembrane region" description="Helical" evidence="8">
    <location>
        <begin position="231"/>
        <end position="250"/>
    </location>
</feature>
<name>A0AB37GC90_CORAY</name>
<protein>
    <submittedName>
        <fullName evidence="11">Threonine/serine exporter family protein</fullName>
    </submittedName>
</protein>
<keyword evidence="5 8" id="KW-0472">Membrane</keyword>
<evidence type="ECO:0000256" key="7">
    <source>
        <dbReference type="SAM" id="MobiDB-lite"/>
    </source>
</evidence>
<dbReference type="InterPro" id="IPR050539">
    <property type="entry name" value="ThrE_Dicarb/AminoAcid_Exp"/>
</dbReference>
<feature type="transmembrane region" description="Helical" evidence="8">
    <location>
        <begin position="474"/>
        <end position="498"/>
    </location>
</feature>
<accession>A0AB37GC90</accession>
<reference evidence="13 14" key="1">
    <citation type="submission" date="2020-12" db="EMBL/GenBank/DDBJ databases">
        <title>FDA dAtabase for Regulatory Grade micrObial Sequences (FDA-ARGOS): Supporting development and validation of Infectious Disease Dx tests.</title>
        <authorList>
            <person name="Sproer C."/>
            <person name="Gronow S."/>
            <person name="Severitt S."/>
            <person name="Schroder I."/>
            <person name="Tallon L."/>
            <person name="Sadzewicz L."/>
            <person name="Zhao X."/>
            <person name="Boylan J."/>
            <person name="Ott S."/>
            <person name="Bowen H."/>
            <person name="Vavikolanu K."/>
            <person name="Mehta A."/>
            <person name="Aluvathingal J."/>
            <person name="Nadendla S."/>
            <person name="Lowell S."/>
            <person name="Myers T."/>
            <person name="Yan Y."/>
            <person name="Sichtig H."/>
        </authorList>
    </citation>
    <scope>NUCLEOTIDE SEQUENCE [LARGE SCALE GENOMIC DNA]</scope>
    <source>
        <strain evidence="11 13">FDAARGOS_938</strain>
        <strain evidence="12 14">FDAARGOS_991</strain>
    </source>
</reference>
<evidence type="ECO:0000256" key="2">
    <source>
        <dbReference type="ARBA" id="ARBA00022475"/>
    </source>
</evidence>
<keyword evidence="3 8" id="KW-0812">Transmembrane</keyword>
<evidence type="ECO:0000259" key="9">
    <source>
        <dbReference type="Pfam" id="PF06738"/>
    </source>
</evidence>
<dbReference type="Pfam" id="PF06738">
    <property type="entry name" value="ThrE"/>
    <property type="match status" value="1"/>
</dbReference>
<dbReference type="PANTHER" id="PTHR34390">
    <property type="entry name" value="UPF0442 PROTEIN YJJB-RELATED"/>
    <property type="match status" value="1"/>
</dbReference>
<evidence type="ECO:0000313" key="12">
    <source>
        <dbReference type="EMBL" id="QQB82963.1"/>
    </source>
</evidence>
<evidence type="ECO:0000256" key="6">
    <source>
        <dbReference type="ARBA" id="ARBA00034125"/>
    </source>
</evidence>